<accession>F4S5I1</accession>
<dbReference type="VEuPathDB" id="FungiDB:MELLADRAFT_112135"/>
<proteinExistence type="predicted"/>
<name>F4S5I1_MELLP</name>
<evidence type="ECO:0000313" key="1">
    <source>
        <dbReference type="EMBL" id="EGG00102.1"/>
    </source>
</evidence>
<dbReference type="AlphaFoldDB" id="F4S5I1"/>
<dbReference type="HOGENOM" id="CLU_032925_1_1_1"/>
<reference evidence="2" key="1">
    <citation type="journal article" date="2011" name="Proc. Natl. Acad. Sci. U.S.A.">
        <title>Obligate biotrophy features unraveled by the genomic analysis of rust fungi.</title>
        <authorList>
            <person name="Duplessis S."/>
            <person name="Cuomo C.A."/>
            <person name="Lin Y.-C."/>
            <person name="Aerts A."/>
            <person name="Tisserant E."/>
            <person name="Veneault-Fourrey C."/>
            <person name="Joly D.L."/>
            <person name="Hacquard S."/>
            <person name="Amselem J."/>
            <person name="Cantarel B.L."/>
            <person name="Chiu R."/>
            <person name="Coutinho P.M."/>
            <person name="Feau N."/>
            <person name="Field M."/>
            <person name="Frey P."/>
            <person name="Gelhaye E."/>
            <person name="Goldberg J."/>
            <person name="Grabherr M.G."/>
            <person name="Kodira C.D."/>
            <person name="Kohler A."/>
            <person name="Kuees U."/>
            <person name="Lindquist E.A."/>
            <person name="Lucas S.M."/>
            <person name="Mago R."/>
            <person name="Mauceli E."/>
            <person name="Morin E."/>
            <person name="Murat C."/>
            <person name="Pangilinan J.L."/>
            <person name="Park R."/>
            <person name="Pearson M."/>
            <person name="Quesneville H."/>
            <person name="Rouhier N."/>
            <person name="Sakthikumar S."/>
            <person name="Salamov A.A."/>
            <person name="Schmutz J."/>
            <person name="Selles B."/>
            <person name="Shapiro H."/>
            <person name="Tanguay P."/>
            <person name="Tuskan G.A."/>
            <person name="Henrissat B."/>
            <person name="Van de Peer Y."/>
            <person name="Rouze P."/>
            <person name="Ellis J.G."/>
            <person name="Dodds P.N."/>
            <person name="Schein J.E."/>
            <person name="Zhong S."/>
            <person name="Hamelin R.C."/>
            <person name="Grigoriev I.V."/>
            <person name="Szabo L.J."/>
            <person name="Martin F."/>
        </authorList>
    </citation>
    <scope>NUCLEOTIDE SEQUENCE [LARGE SCALE GENOMIC DNA]</scope>
    <source>
        <strain evidence="2">98AG31 / pathotype 3-4-7</strain>
    </source>
</reference>
<sequence length="501" mass="55720">MYRRWVPNLHALLQAIERHNHATGDKYIVLIESHPNAKGLIATKLAVGQIHKIICSTKLPVEVIELIIENYISDTGVVEPNPLNSASRSYLHPETSRRLLSLRLLSKSWNAAAVPFIYNALYLNTPRKSSILLRSWNNPSQFSTFHALRRICFSGLLFLSNYPTGRSLNNPSTYENGNAHSAETLLAPSEIAMDSALKIINLCSQNLSDLKLKFVHSIGLSQDMLEAISNVKGLKVLGIVGSKCCHTLNDSGSIRAMLNSAFALESLSIQCSSLGSLNLNVGALPNLTHLCLVTNSDNILDFIELCTAEGRKIWFLELISPGACDQCHPIIMALKGSLQAVFIDPIPARIPRAVINLTFENLRVVRCMTCDLSLSGYAWLQKPIFKNMEVLITSYWHANAYWKRLLELFQHRPITLPPKFKQIFLINSKGQELQDHGMVEAFKTQGVKTWQMGLESVLRGMWGLGHPLGVLGYAKDSVYPVGHCLTNSYVVCSLDELGGFR</sequence>
<dbReference type="Proteomes" id="UP000001072">
    <property type="component" value="Unassembled WGS sequence"/>
</dbReference>
<keyword evidence="2" id="KW-1185">Reference proteome</keyword>
<dbReference type="RefSeq" id="XP_007416700.1">
    <property type="nucleotide sequence ID" value="XM_007416638.1"/>
</dbReference>
<protein>
    <submittedName>
        <fullName evidence="1">Uncharacterized protein</fullName>
    </submittedName>
</protein>
<dbReference type="EMBL" id="GL883151">
    <property type="protein sequence ID" value="EGG00102.1"/>
    <property type="molecule type" value="Genomic_DNA"/>
</dbReference>
<dbReference type="KEGG" id="mlr:MELLADRAFT_112135"/>
<evidence type="ECO:0000313" key="2">
    <source>
        <dbReference type="Proteomes" id="UP000001072"/>
    </source>
</evidence>
<gene>
    <name evidence="1" type="ORF">MELLADRAFT_112135</name>
</gene>
<organism evidence="2">
    <name type="scientific">Melampsora larici-populina (strain 98AG31 / pathotype 3-4-7)</name>
    <name type="common">Poplar leaf rust fungus</name>
    <dbReference type="NCBI Taxonomy" id="747676"/>
    <lineage>
        <taxon>Eukaryota</taxon>
        <taxon>Fungi</taxon>
        <taxon>Dikarya</taxon>
        <taxon>Basidiomycota</taxon>
        <taxon>Pucciniomycotina</taxon>
        <taxon>Pucciniomycetes</taxon>
        <taxon>Pucciniales</taxon>
        <taxon>Melampsoraceae</taxon>
        <taxon>Melampsora</taxon>
    </lineage>
</organism>
<dbReference type="GeneID" id="18924575"/>
<dbReference type="InParanoid" id="F4S5I1"/>